<feature type="transmembrane region" description="Helical" evidence="5">
    <location>
        <begin position="97"/>
        <end position="115"/>
    </location>
</feature>
<dbReference type="PANTHER" id="PTHR37422">
    <property type="entry name" value="TEICHURONIC ACID BIOSYNTHESIS PROTEIN TUAE"/>
    <property type="match status" value="1"/>
</dbReference>
<comment type="subcellular location">
    <subcellularLocation>
        <location evidence="1">Membrane</location>
        <topology evidence="1">Multi-pass membrane protein</topology>
    </subcellularLocation>
</comment>
<evidence type="ECO:0000313" key="7">
    <source>
        <dbReference type="EMBL" id="CAG9175432.1"/>
    </source>
</evidence>
<keyword evidence="4 5" id="KW-0472">Membrane</keyword>
<feature type="transmembrane region" description="Helical" evidence="5">
    <location>
        <begin position="205"/>
        <end position="225"/>
    </location>
</feature>
<comment type="caution">
    <text evidence="7">The sequence shown here is derived from an EMBL/GenBank/DDBJ whole genome shotgun (WGS) entry which is preliminary data.</text>
</comment>
<dbReference type="PANTHER" id="PTHR37422:SF17">
    <property type="entry name" value="O-ANTIGEN LIGASE"/>
    <property type="match status" value="1"/>
</dbReference>
<feature type="transmembrane region" description="Helical" evidence="5">
    <location>
        <begin position="367"/>
        <end position="384"/>
    </location>
</feature>
<dbReference type="EMBL" id="CAJZAI010000006">
    <property type="protein sequence ID" value="CAG9175432.1"/>
    <property type="molecule type" value="Genomic_DNA"/>
</dbReference>
<feature type="transmembrane region" description="Helical" evidence="5">
    <location>
        <begin position="66"/>
        <end position="85"/>
    </location>
</feature>
<keyword evidence="8" id="KW-1185">Reference proteome</keyword>
<evidence type="ECO:0000256" key="3">
    <source>
        <dbReference type="ARBA" id="ARBA00022989"/>
    </source>
</evidence>
<feature type="transmembrane region" description="Helical" evidence="5">
    <location>
        <begin position="122"/>
        <end position="140"/>
    </location>
</feature>
<feature type="transmembrane region" description="Helical" evidence="5">
    <location>
        <begin position="182"/>
        <end position="199"/>
    </location>
</feature>
<evidence type="ECO:0000259" key="6">
    <source>
        <dbReference type="Pfam" id="PF04932"/>
    </source>
</evidence>
<organism evidence="7 8">
    <name type="scientific">Cupriavidus laharis</name>
    <dbReference type="NCBI Taxonomy" id="151654"/>
    <lineage>
        <taxon>Bacteria</taxon>
        <taxon>Pseudomonadati</taxon>
        <taxon>Pseudomonadota</taxon>
        <taxon>Betaproteobacteria</taxon>
        <taxon>Burkholderiales</taxon>
        <taxon>Burkholderiaceae</taxon>
        <taxon>Cupriavidus</taxon>
    </lineage>
</organism>
<keyword evidence="2 5" id="KW-0812">Transmembrane</keyword>
<sequence>MERDTAVFRVMARIAAFVLAAFYVLALIVDRAAGVLYGLLIVLGLAVLIYRWKSESQLFVSQVRRYWPLALAMAAPMLAVMANEISRLQFSSRSIDAPSRLALFALVLWAVSRIPLRYLRHLQWAFVAGAILSTIKIQVLSHGGQNRYLTDFIPITIFIEMAMVLGTYSLFSLAWNSRQDKAQILIKVLAAAAILYGSYLSQSRGAWITIPLFGAIALFSSGILAKGRKLAVAVLIAFALIAAMSQAKLVKDRIADARNDIEQYVTGSNVDTSIGFRFQLWHGSVVIFREHPVFGVGVDKYRDALADLANRKIITPSAAVYVHSHNEFLFNAARLGLFGIAALLALYLVPAYYFARDLRHRDREVRAAACMGASLCGGIFVLGLTDVVFLWWEVFPFYAVGIATFISFIDKKKTTMAAAQGAAGKVLPIR</sequence>
<protein>
    <recommendedName>
        <fullName evidence="6">O-antigen ligase-related domain-containing protein</fullName>
    </recommendedName>
</protein>
<feature type="transmembrane region" description="Helical" evidence="5">
    <location>
        <begin position="152"/>
        <end position="175"/>
    </location>
</feature>
<evidence type="ECO:0000313" key="8">
    <source>
        <dbReference type="Proteomes" id="UP000727654"/>
    </source>
</evidence>
<evidence type="ECO:0000256" key="5">
    <source>
        <dbReference type="SAM" id="Phobius"/>
    </source>
</evidence>
<proteinExistence type="predicted"/>
<dbReference type="InterPro" id="IPR007016">
    <property type="entry name" value="O-antigen_ligase-rel_domated"/>
</dbReference>
<feature type="transmembrane region" description="Helical" evidence="5">
    <location>
        <begin position="230"/>
        <end position="247"/>
    </location>
</feature>
<reference evidence="7 8" key="1">
    <citation type="submission" date="2021-08" db="EMBL/GenBank/DDBJ databases">
        <authorList>
            <person name="Peeters C."/>
        </authorList>
    </citation>
    <scope>NUCLEOTIDE SEQUENCE [LARGE SCALE GENOMIC DNA]</scope>
    <source>
        <strain evidence="7 8">LMG 23992</strain>
    </source>
</reference>
<feature type="transmembrane region" description="Helical" evidence="5">
    <location>
        <begin position="12"/>
        <end position="29"/>
    </location>
</feature>
<keyword evidence="3 5" id="KW-1133">Transmembrane helix</keyword>
<evidence type="ECO:0000256" key="4">
    <source>
        <dbReference type="ARBA" id="ARBA00023136"/>
    </source>
</evidence>
<dbReference type="Proteomes" id="UP000727654">
    <property type="component" value="Unassembled WGS sequence"/>
</dbReference>
<accession>A0ABN7YUB3</accession>
<dbReference type="InterPro" id="IPR051533">
    <property type="entry name" value="WaaL-like"/>
</dbReference>
<evidence type="ECO:0000256" key="1">
    <source>
        <dbReference type="ARBA" id="ARBA00004141"/>
    </source>
</evidence>
<evidence type="ECO:0000256" key="2">
    <source>
        <dbReference type="ARBA" id="ARBA00022692"/>
    </source>
</evidence>
<name>A0ABN7YUB3_9BURK</name>
<feature type="transmembrane region" description="Helical" evidence="5">
    <location>
        <begin position="390"/>
        <end position="409"/>
    </location>
</feature>
<feature type="transmembrane region" description="Helical" evidence="5">
    <location>
        <begin position="335"/>
        <end position="355"/>
    </location>
</feature>
<feature type="transmembrane region" description="Helical" evidence="5">
    <location>
        <begin position="35"/>
        <end position="54"/>
    </location>
</feature>
<gene>
    <name evidence="7" type="ORF">LMG23992_02957</name>
</gene>
<feature type="domain" description="O-antigen ligase-related" evidence="6">
    <location>
        <begin position="190"/>
        <end position="343"/>
    </location>
</feature>
<dbReference type="Pfam" id="PF04932">
    <property type="entry name" value="Wzy_C"/>
    <property type="match status" value="1"/>
</dbReference>